<proteinExistence type="predicted"/>
<organism evidence="2">
    <name type="scientific">marine metagenome</name>
    <dbReference type="NCBI Taxonomy" id="408172"/>
    <lineage>
        <taxon>unclassified sequences</taxon>
        <taxon>metagenomes</taxon>
        <taxon>ecological metagenomes</taxon>
    </lineage>
</organism>
<dbReference type="SUPFAM" id="SSF53383">
    <property type="entry name" value="PLP-dependent transferases"/>
    <property type="match status" value="1"/>
</dbReference>
<dbReference type="InterPro" id="IPR015422">
    <property type="entry name" value="PyrdxlP-dep_Trfase_small"/>
</dbReference>
<evidence type="ECO:0000256" key="1">
    <source>
        <dbReference type="ARBA" id="ARBA00022898"/>
    </source>
</evidence>
<dbReference type="AlphaFoldDB" id="A0A382UPK4"/>
<evidence type="ECO:0008006" key="3">
    <source>
        <dbReference type="Google" id="ProtNLM"/>
    </source>
</evidence>
<sequence>MALGRKGWFVLDHDPIYLAHGSYGGCLKLAFEDRLIWHKKLESNPHQFLVYESSHELQKSRERLGQYLDCNQSDLVYFPNPSTALNAVIRSLNLTKNDEVLT</sequence>
<gene>
    <name evidence="2" type="ORF">METZ01_LOCUS388976</name>
</gene>
<accession>A0A382UPK4</accession>
<name>A0A382UPK4_9ZZZZ</name>
<dbReference type="InterPro" id="IPR015421">
    <property type="entry name" value="PyrdxlP-dep_Trfase_major"/>
</dbReference>
<evidence type="ECO:0000313" key="2">
    <source>
        <dbReference type="EMBL" id="SVD36122.1"/>
    </source>
</evidence>
<dbReference type="EMBL" id="UINC01145784">
    <property type="protein sequence ID" value="SVD36122.1"/>
    <property type="molecule type" value="Genomic_DNA"/>
</dbReference>
<reference evidence="2" key="1">
    <citation type="submission" date="2018-05" db="EMBL/GenBank/DDBJ databases">
        <authorList>
            <person name="Lanie J.A."/>
            <person name="Ng W.-L."/>
            <person name="Kazmierczak K.M."/>
            <person name="Andrzejewski T.M."/>
            <person name="Davidsen T.M."/>
            <person name="Wayne K.J."/>
            <person name="Tettelin H."/>
            <person name="Glass J.I."/>
            <person name="Rusch D."/>
            <person name="Podicherti R."/>
            <person name="Tsui H.-C.T."/>
            <person name="Winkler M.E."/>
        </authorList>
    </citation>
    <scope>NUCLEOTIDE SEQUENCE</scope>
</reference>
<keyword evidence="1" id="KW-0663">Pyridoxal phosphate</keyword>
<dbReference type="PANTHER" id="PTHR43092">
    <property type="entry name" value="L-CYSTEINE DESULFHYDRASE"/>
    <property type="match status" value="1"/>
</dbReference>
<dbReference type="Gene3D" id="3.40.640.10">
    <property type="entry name" value="Type I PLP-dependent aspartate aminotransferase-like (Major domain)"/>
    <property type="match status" value="1"/>
</dbReference>
<protein>
    <recommendedName>
        <fullName evidence="3">Aminotransferase class V domain-containing protein</fullName>
    </recommendedName>
</protein>
<dbReference type="Gene3D" id="3.90.1150.10">
    <property type="entry name" value="Aspartate Aminotransferase, domain 1"/>
    <property type="match status" value="1"/>
</dbReference>
<dbReference type="InterPro" id="IPR015424">
    <property type="entry name" value="PyrdxlP-dep_Trfase"/>
</dbReference>
<feature type="non-terminal residue" evidence="2">
    <location>
        <position position="102"/>
    </location>
</feature>
<dbReference type="PANTHER" id="PTHR43092:SF2">
    <property type="entry name" value="HERCYNYLCYSTEINE SULFOXIDE LYASE"/>
    <property type="match status" value="1"/>
</dbReference>